<sequence length="229" mass="25200">MVAIDGTTLNVPDEPAVTWHYPKHVGPMREFGYPIVRLVTLVECGTRALIDAVFGPDRTGENSYAHRLLGSLDGSMLLLADAYDAVGFLTAVSDTGAAFLLRSTRKRRPTVRHPLPDGSYRTFIQSNNHRAGRGYGQRLEVRVIEAWVTVTLADGTRRTELSPRQVSFTILLQAAADQIAAGNGTTVTEPVTPVGAMGHVVLANLVPEQRRWRMKSRMLKRYDNSSDQG</sequence>
<dbReference type="GO" id="GO:0004803">
    <property type="term" value="F:transposase activity"/>
    <property type="evidence" value="ECO:0007669"/>
    <property type="project" value="InterPro"/>
</dbReference>
<evidence type="ECO:0000313" key="3">
    <source>
        <dbReference type="Proteomes" id="UP000568022"/>
    </source>
</evidence>
<feature type="domain" description="Transposase IS4-like" evidence="1">
    <location>
        <begin position="2"/>
        <end position="124"/>
    </location>
</feature>
<name>A0A7W8F6R6_9ACTN</name>
<comment type="caution">
    <text evidence="2">The sequence shown here is derived from an EMBL/GenBank/DDBJ whole genome shotgun (WGS) entry which is preliminary data.</text>
</comment>
<evidence type="ECO:0000313" key="2">
    <source>
        <dbReference type="EMBL" id="MBB5125238.1"/>
    </source>
</evidence>
<dbReference type="InterPro" id="IPR002559">
    <property type="entry name" value="Transposase_11"/>
</dbReference>
<gene>
    <name evidence="2" type="ORF">FHS32_001970</name>
</gene>
<evidence type="ECO:0000259" key="1">
    <source>
        <dbReference type="Pfam" id="PF01609"/>
    </source>
</evidence>
<dbReference type="AlphaFoldDB" id="A0A7W8F6R6"/>
<reference evidence="2 3" key="1">
    <citation type="submission" date="2020-08" db="EMBL/GenBank/DDBJ databases">
        <title>Genomic Encyclopedia of Type Strains, Phase III (KMG-III): the genomes of soil and plant-associated and newly described type strains.</title>
        <authorList>
            <person name="Whitman W."/>
        </authorList>
    </citation>
    <scope>NUCLEOTIDE SEQUENCE [LARGE SCALE GENOMIC DNA]</scope>
    <source>
        <strain evidence="2 3">CECT 3226</strain>
    </source>
</reference>
<proteinExistence type="predicted"/>
<organism evidence="2 3">
    <name type="scientific">Streptomyces griseoloalbus</name>
    <dbReference type="NCBI Taxonomy" id="67303"/>
    <lineage>
        <taxon>Bacteria</taxon>
        <taxon>Bacillati</taxon>
        <taxon>Actinomycetota</taxon>
        <taxon>Actinomycetes</taxon>
        <taxon>Kitasatosporales</taxon>
        <taxon>Streptomycetaceae</taxon>
        <taxon>Streptomyces</taxon>
    </lineage>
</organism>
<protein>
    <recommendedName>
        <fullName evidence="1">Transposase IS4-like domain-containing protein</fullName>
    </recommendedName>
</protein>
<dbReference type="EMBL" id="JACHJE010000004">
    <property type="protein sequence ID" value="MBB5125238.1"/>
    <property type="molecule type" value="Genomic_DNA"/>
</dbReference>
<keyword evidence="3" id="KW-1185">Reference proteome</keyword>
<dbReference type="GO" id="GO:0006313">
    <property type="term" value="P:DNA transposition"/>
    <property type="evidence" value="ECO:0007669"/>
    <property type="project" value="InterPro"/>
</dbReference>
<dbReference type="GO" id="GO:0003677">
    <property type="term" value="F:DNA binding"/>
    <property type="evidence" value="ECO:0007669"/>
    <property type="project" value="InterPro"/>
</dbReference>
<dbReference type="Pfam" id="PF01609">
    <property type="entry name" value="DDE_Tnp_1"/>
    <property type="match status" value="1"/>
</dbReference>
<accession>A0A7W8F6R6</accession>
<dbReference type="Proteomes" id="UP000568022">
    <property type="component" value="Unassembled WGS sequence"/>
</dbReference>